<evidence type="ECO:0000313" key="1">
    <source>
        <dbReference type="EMBL" id="BDI16890.1"/>
    </source>
</evidence>
<accession>A0ABM7Z1S9</accession>
<keyword evidence="2" id="KW-1185">Reference proteome</keyword>
<name>A0ABM7Z1S9_NOSCO</name>
<sequence>MLLIQGGTVCKKRKCARQGNLRGILSITVTNKEFTVNKSVNRKMLAINKIKLAANIA</sequence>
<dbReference type="Proteomes" id="UP001055453">
    <property type="component" value="Chromosome"/>
</dbReference>
<dbReference type="EMBL" id="AP025732">
    <property type="protein sequence ID" value="BDI16890.1"/>
    <property type="molecule type" value="Genomic_DNA"/>
</dbReference>
<gene>
    <name evidence="1" type="ORF">ANSO36C_26920</name>
</gene>
<proteinExistence type="predicted"/>
<evidence type="ECO:0008006" key="3">
    <source>
        <dbReference type="Google" id="ProtNLM"/>
    </source>
</evidence>
<reference evidence="1" key="1">
    <citation type="submission" date="2022-04" db="EMBL/GenBank/DDBJ databases">
        <title>Complete genome sequence of a cyanobacterium, Nostoc sp. SO-36, isolated in Antarctica.</title>
        <authorList>
            <person name="Kanesaki Y."/>
            <person name="Effendi D."/>
            <person name="Sakamoto T."/>
            <person name="Ohtani S."/>
            <person name="Awai K."/>
        </authorList>
    </citation>
    <scope>NUCLEOTIDE SEQUENCE</scope>
    <source>
        <strain evidence="1">SO-36</strain>
    </source>
</reference>
<organism evidence="1 2">
    <name type="scientific">Nostoc cf. commune SO-36</name>
    <dbReference type="NCBI Taxonomy" id="449208"/>
    <lineage>
        <taxon>Bacteria</taxon>
        <taxon>Bacillati</taxon>
        <taxon>Cyanobacteriota</taxon>
        <taxon>Cyanophyceae</taxon>
        <taxon>Nostocales</taxon>
        <taxon>Nostocaceae</taxon>
        <taxon>Nostoc</taxon>
    </lineage>
</organism>
<evidence type="ECO:0000313" key="2">
    <source>
        <dbReference type="Proteomes" id="UP001055453"/>
    </source>
</evidence>
<protein>
    <recommendedName>
        <fullName evidence="3">Transposase</fullName>
    </recommendedName>
</protein>